<dbReference type="AlphaFoldDB" id="A0A379SY26"/>
<dbReference type="EMBL" id="UGXD01000002">
    <property type="protein sequence ID" value="SUG33164.1"/>
    <property type="molecule type" value="Genomic_DNA"/>
</dbReference>
<name>A0A379SY26_SALER</name>
<accession>A0A379SY26</accession>
<dbReference type="Proteomes" id="UP000254762">
    <property type="component" value="Unassembled WGS sequence"/>
</dbReference>
<reference evidence="1 2" key="1">
    <citation type="submission" date="2018-06" db="EMBL/GenBank/DDBJ databases">
        <authorList>
            <consortium name="Pathogen Informatics"/>
            <person name="Doyle S."/>
        </authorList>
    </citation>
    <scope>NUCLEOTIDE SEQUENCE [LARGE SCALE GENOMIC DNA]</scope>
    <source>
        <strain evidence="1 2">NCTC7304</strain>
    </source>
</reference>
<sequence>MIIGDMDMTQQIAVIVQRLRHIVFFDIHVIEITDNLHMFQVVFDDIAARVGQGC</sequence>
<evidence type="ECO:0000313" key="1">
    <source>
        <dbReference type="EMBL" id="SUG33164.1"/>
    </source>
</evidence>
<gene>
    <name evidence="1" type="ORF">NCTC7304_02634</name>
</gene>
<proteinExistence type="predicted"/>
<organism evidence="1 2">
    <name type="scientific">Salmonella enterica subsp. arizonae</name>
    <dbReference type="NCBI Taxonomy" id="59203"/>
    <lineage>
        <taxon>Bacteria</taxon>
        <taxon>Pseudomonadati</taxon>
        <taxon>Pseudomonadota</taxon>
        <taxon>Gammaproteobacteria</taxon>
        <taxon>Enterobacterales</taxon>
        <taxon>Enterobacteriaceae</taxon>
        <taxon>Salmonella</taxon>
    </lineage>
</organism>
<protein>
    <submittedName>
        <fullName evidence="1">Uncharacterized protein</fullName>
    </submittedName>
</protein>
<evidence type="ECO:0000313" key="2">
    <source>
        <dbReference type="Proteomes" id="UP000254762"/>
    </source>
</evidence>